<reference evidence="2" key="1">
    <citation type="journal article" date="2014" name="Int. J. Syst. Evol. Microbiol.">
        <title>Complete genome sequence of Corynebacterium casei LMG S-19264T (=DSM 44701T), isolated from a smear-ripened cheese.</title>
        <authorList>
            <consortium name="US DOE Joint Genome Institute (JGI-PGF)"/>
            <person name="Walter F."/>
            <person name="Albersmeier A."/>
            <person name="Kalinowski J."/>
            <person name="Ruckert C."/>
        </authorList>
    </citation>
    <scope>NUCLEOTIDE SEQUENCE</scope>
    <source>
        <strain evidence="2">JCM 4125</strain>
    </source>
</reference>
<dbReference type="SUPFAM" id="SSF53448">
    <property type="entry name" value="Nucleotide-diphospho-sugar transferases"/>
    <property type="match status" value="1"/>
</dbReference>
<dbReference type="GO" id="GO:0016740">
    <property type="term" value="F:transferase activity"/>
    <property type="evidence" value="ECO:0007669"/>
    <property type="project" value="UniProtKB-KW"/>
</dbReference>
<sequence>MTLEPGVSVVLPCYNEMAVIEESLSRLSVYLEGVAPHYEIVVVDDGSDDGTPDLPWLDFMENYRAVYLRSARNEGKGGAVRRGLRAAAGPLVFFTDIDLPVELESLGRCLDRLAQGDVSIVLGNRRLKDSRKVGASFRCRRIVSRLFNWGVRVLAVRGCADTQCCLKGFTSDALAQILPLTELNSFAFDVELIYVARRIGLAEVQCPVQWRDARGHPPHLTLIKILVTNLLDVARLRKRSYAYRSHLEQDS</sequence>
<evidence type="ECO:0000313" key="2">
    <source>
        <dbReference type="EMBL" id="GGT31917.1"/>
    </source>
</evidence>
<dbReference type="Proteomes" id="UP000646776">
    <property type="component" value="Unassembled WGS sequence"/>
</dbReference>
<protein>
    <submittedName>
        <fullName evidence="2">Glycosyl transferase</fullName>
    </submittedName>
</protein>
<gene>
    <name evidence="2" type="ORF">GCM10010226_05100</name>
</gene>
<accession>A0A918LPH2</accession>
<dbReference type="InterPro" id="IPR029044">
    <property type="entry name" value="Nucleotide-diphossugar_trans"/>
</dbReference>
<dbReference type="PANTHER" id="PTHR10859:SF91">
    <property type="entry name" value="DOLICHYL-PHOSPHATE BETA-GLUCOSYLTRANSFERASE"/>
    <property type="match status" value="1"/>
</dbReference>
<dbReference type="Pfam" id="PF00535">
    <property type="entry name" value="Glycos_transf_2"/>
    <property type="match status" value="1"/>
</dbReference>
<dbReference type="Gene3D" id="3.90.550.10">
    <property type="entry name" value="Spore Coat Polysaccharide Biosynthesis Protein SpsA, Chain A"/>
    <property type="match status" value="1"/>
</dbReference>
<dbReference type="EMBL" id="BMSA01000001">
    <property type="protein sequence ID" value="GGT31917.1"/>
    <property type="molecule type" value="Genomic_DNA"/>
</dbReference>
<comment type="caution">
    <text evidence="2">The sequence shown here is derived from an EMBL/GenBank/DDBJ whole genome shotgun (WGS) entry which is preliminary data.</text>
</comment>
<dbReference type="PANTHER" id="PTHR10859">
    <property type="entry name" value="GLYCOSYL TRANSFERASE"/>
    <property type="match status" value="1"/>
</dbReference>
<keyword evidence="2" id="KW-0808">Transferase</keyword>
<name>A0A918LPH2_9ACTN</name>
<evidence type="ECO:0000259" key="1">
    <source>
        <dbReference type="Pfam" id="PF00535"/>
    </source>
</evidence>
<dbReference type="AlphaFoldDB" id="A0A918LPH2"/>
<keyword evidence="3" id="KW-1185">Reference proteome</keyword>
<feature type="domain" description="Glycosyltransferase 2-like" evidence="1">
    <location>
        <begin position="8"/>
        <end position="130"/>
    </location>
</feature>
<dbReference type="GO" id="GO:0006487">
    <property type="term" value="P:protein N-linked glycosylation"/>
    <property type="evidence" value="ECO:0007669"/>
    <property type="project" value="TreeGrafter"/>
</dbReference>
<dbReference type="InterPro" id="IPR001173">
    <property type="entry name" value="Glyco_trans_2-like"/>
</dbReference>
<proteinExistence type="predicted"/>
<organism evidence="2 3">
    <name type="scientific">Streptomyces phaeofaciens</name>
    <dbReference type="NCBI Taxonomy" id="68254"/>
    <lineage>
        <taxon>Bacteria</taxon>
        <taxon>Bacillati</taxon>
        <taxon>Actinomycetota</taxon>
        <taxon>Actinomycetes</taxon>
        <taxon>Kitasatosporales</taxon>
        <taxon>Streptomycetaceae</taxon>
        <taxon>Streptomyces</taxon>
    </lineage>
</organism>
<evidence type="ECO:0000313" key="3">
    <source>
        <dbReference type="Proteomes" id="UP000646776"/>
    </source>
</evidence>
<reference evidence="2" key="2">
    <citation type="submission" date="2020-09" db="EMBL/GenBank/DDBJ databases">
        <authorList>
            <person name="Sun Q."/>
            <person name="Ohkuma M."/>
        </authorList>
    </citation>
    <scope>NUCLEOTIDE SEQUENCE</scope>
    <source>
        <strain evidence="2">JCM 4125</strain>
    </source>
</reference>